<gene>
    <name evidence="2" type="ORF">AAHA92_33569</name>
</gene>
<protein>
    <submittedName>
        <fullName evidence="2">F-box protein</fullName>
    </submittedName>
</protein>
<dbReference type="AlphaFoldDB" id="A0ABD1FQD9"/>
<dbReference type="PANTHER" id="PTHR31672:SF13">
    <property type="entry name" value="F-BOX PROTEIN CPR30-LIKE"/>
    <property type="match status" value="1"/>
</dbReference>
<name>A0ABD1FQD9_SALDI</name>
<dbReference type="InterPro" id="IPR050796">
    <property type="entry name" value="SCF_F-box_component"/>
</dbReference>
<accession>A0ABD1FQD9</accession>
<reference evidence="2 3" key="1">
    <citation type="submission" date="2024-06" db="EMBL/GenBank/DDBJ databases">
        <title>A chromosome level genome sequence of Diviner's sage (Salvia divinorum).</title>
        <authorList>
            <person name="Ford S.A."/>
            <person name="Ro D.-K."/>
            <person name="Ness R.W."/>
            <person name="Phillips M.A."/>
        </authorList>
    </citation>
    <scope>NUCLEOTIDE SEQUENCE [LARGE SCALE GENOMIC DNA]</scope>
    <source>
        <strain evidence="2">SAF-2024a</strain>
        <tissue evidence="2">Leaf</tissue>
    </source>
</reference>
<dbReference type="SUPFAM" id="SSF81383">
    <property type="entry name" value="F-box domain"/>
    <property type="match status" value="1"/>
</dbReference>
<dbReference type="PROSITE" id="PS50181">
    <property type="entry name" value="FBOX"/>
    <property type="match status" value="1"/>
</dbReference>
<dbReference type="Proteomes" id="UP001567538">
    <property type="component" value="Unassembled WGS sequence"/>
</dbReference>
<proteinExistence type="predicted"/>
<dbReference type="EMBL" id="JBEAFC010000014">
    <property type="protein sequence ID" value="KAL1533720.1"/>
    <property type="molecule type" value="Genomic_DNA"/>
</dbReference>
<feature type="domain" description="F-box" evidence="1">
    <location>
        <begin position="3"/>
        <end position="49"/>
    </location>
</feature>
<evidence type="ECO:0000313" key="3">
    <source>
        <dbReference type="Proteomes" id="UP001567538"/>
    </source>
</evidence>
<organism evidence="2 3">
    <name type="scientific">Salvia divinorum</name>
    <name type="common">Maria pastora</name>
    <name type="synonym">Diviner's sage</name>
    <dbReference type="NCBI Taxonomy" id="28513"/>
    <lineage>
        <taxon>Eukaryota</taxon>
        <taxon>Viridiplantae</taxon>
        <taxon>Streptophyta</taxon>
        <taxon>Embryophyta</taxon>
        <taxon>Tracheophyta</taxon>
        <taxon>Spermatophyta</taxon>
        <taxon>Magnoliopsida</taxon>
        <taxon>eudicotyledons</taxon>
        <taxon>Gunneridae</taxon>
        <taxon>Pentapetalae</taxon>
        <taxon>asterids</taxon>
        <taxon>lamiids</taxon>
        <taxon>Lamiales</taxon>
        <taxon>Lamiaceae</taxon>
        <taxon>Nepetoideae</taxon>
        <taxon>Mentheae</taxon>
        <taxon>Salviinae</taxon>
        <taxon>Salvia</taxon>
        <taxon>Salvia subgen. Calosphace</taxon>
    </lineage>
</organism>
<dbReference type="Gene3D" id="1.20.1280.50">
    <property type="match status" value="1"/>
</dbReference>
<dbReference type="InterPro" id="IPR036047">
    <property type="entry name" value="F-box-like_dom_sf"/>
</dbReference>
<dbReference type="Pfam" id="PF00646">
    <property type="entry name" value="F-box"/>
    <property type="match status" value="1"/>
</dbReference>
<dbReference type="SMART" id="SM00256">
    <property type="entry name" value="FBOX"/>
    <property type="match status" value="1"/>
</dbReference>
<dbReference type="PANTHER" id="PTHR31672">
    <property type="entry name" value="BNACNNG10540D PROTEIN"/>
    <property type="match status" value="1"/>
</dbReference>
<sequence>MERDFSTNLPSDITINILSRLSIRSIAISKSVCKPWLNLLESDDFVKSKIKTSSALIHLTLTESNSARCTIFEIKDEDEAALESHDLHYHPLTDLEIPHGNSASMEGTWRRIEAGAASGFRFWGQPFVCNDNLHWTVLDSSQNIRICGFDVETECFSIFSFPPMGYGFGDLSVLGDCLCFSYILGDDFVIWLMKEYQVEESWTIEYKLSTIGSDFDWDYMRVDPIKLFKDGDILMLLDENGLIYYSNKTRTFQQVGLKLGLMGQDASGMADISSRIHRTWRMININHTPTPSQHRPYFLLHLLRIQPPAPDAPHARDTSSSAACGSTTLGSIIHHAGKPMLLAESP</sequence>
<evidence type="ECO:0000259" key="1">
    <source>
        <dbReference type="PROSITE" id="PS50181"/>
    </source>
</evidence>
<keyword evidence="3" id="KW-1185">Reference proteome</keyword>
<comment type="caution">
    <text evidence="2">The sequence shown here is derived from an EMBL/GenBank/DDBJ whole genome shotgun (WGS) entry which is preliminary data.</text>
</comment>
<evidence type="ECO:0000313" key="2">
    <source>
        <dbReference type="EMBL" id="KAL1533720.1"/>
    </source>
</evidence>
<dbReference type="InterPro" id="IPR001810">
    <property type="entry name" value="F-box_dom"/>
</dbReference>